<proteinExistence type="predicted"/>
<feature type="non-terminal residue" evidence="1">
    <location>
        <position position="1"/>
    </location>
</feature>
<dbReference type="SUPFAM" id="SSF53807">
    <property type="entry name" value="Helical backbone' metal receptor"/>
    <property type="match status" value="1"/>
</dbReference>
<dbReference type="EMBL" id="AOKG01001073">
    <property type="protein sequence ID" value="EPN54602.1"/>
    <property type="molecule type" value="Genomic_DNA"/>
</dbReference>
<dbReference type="InterPro" id="IPR050492">
    <property type="entry name" value="Bact_metal-bind_prot9"/>
</dbReference>
<dbReference type="PANTHER" id="PTHR42953">
    <property type="entry name" value="HIGH-AFFINITY ZINC UPTAKE SYSTEM PROTEIN ZNUA-RELATED"/>
    <property type="match status" value="1"/>
</dbReference>
<accession>S6UG35</accession>
<evidence type="ECO:0000313" key="2">
    <source>
        <dbReference type="Proteomes" id="UP000015729"/>
    </source>
</evidence>
<organism evidence="1 2">
    <name type="scientific">Pseudomonas syringae pv. actinidiae ICMP 18807</name>
    <dbReference type="NCBI Taxonomy" id="1194404"/>
    <lineage>
        <taxon>Bacteria</taxon>
        <taxon>Pseudomonadati</taxon>
        <taxon>Pseudomonadota</taxon>
        <taxon>Gammaproteobacteria</taxon>
        <taxon>Pseudomonadales</taxon>
        <taxon>Pseudomonadaceae</taxon>
        <taxon>Pseudomonas</taxon>
        <taxon>Pseudomonas syringae</taxon>
    </lineage>
</organism>
<protein>
    <submittedName>
        <fullName evidence="1">ABC transporter periplasmic substrate-binding protein</fullName>
    </submittedName>
</protein>
<sequence>PAAKPKIEANLAAFKQQLLKLSASSEAALAGADNLSVVSLSDRFGYLISGLNLELIDSQVLTDEQWTPEALGKLSATLKDNDVALVLDHRQPPEPVKAAIEAAGSRLLVLGIDGADPLIELQGDIQGIVKALGGSGSVAR</sequence>
<dbReference type="GO" id="GO:0030001">
    <property type="term" value="P:metal ion transport"/>
    <property type="evidence" value="ECO:0007669"/>
    <property type="project" value="InterPro"/>
</dbReference>
<dbReference type="InterPro" id="IPR006127">
    <property type="entry name" value="ZnuA-like"/>
</dbReference>
<comment type="caution">
    <text evidence="1">The sequence shown here is derived from an EMBL/GenBank/DDBJ whole genome shotgun (WGS) entry which is preliminary data.</text>
</comment>
<dbReference type="AlphaFoldDB" id="S6UG35"/>
<dbReference type="PANTHER" id="PTHR42953:SF4">
    <property type="entry name" value="METAL ABC TRANSPORTER SUBSTRATE-BINDING PROTEIN"/>
    <property type="match status" value="1"/>
</dbReference>
<dbReference type="Pfam" id="PF01297">
    <property type="entry name" value="ZnuA"/>
    <property type="match status" value="1"/>
</dbReference>
<gene>
    <name evidence="1" type="ORF">A244_15854</name>
</gene>
<dbReference type="Proteomes" id="UP000015729">
    <property type="component" value="Unassembled WGS sequence"/>
</dbReference>
<evidence type="ECO:0000313" key="1">
    <source>
        <dbReference type="EMBL" id="EPN54602.1"/>
    </source>
</evidence>
<name>S6UG35_PSESF</name>
<dbReference type="PATRIC" id="fig|1194404.4.peg.3283"/>
<dbReference type="GO" id="GO:0046872">
    <property type="term" value="F:metal ion binding"/>
    <property type="evidence" value="ECO:0007669"/>
    <property type="project" value="InterPro"/>
</dbReference>
<reference evidence="1 2" key="1">
    <citation type="journal article" date="2013" name="PLoS Pathog.">
        <title>Genomic analysis of the Kiwifruit pathogen Pseudomonas syringae pv. actinidiae provides insight into the origins of an emergent plant disease.</title>
        <authorList>
            <person name="McCann H.C."/>
            <person name="Rikkerink E.H."/>
            <person name="Bertels F."/>
            <person name="Fiers M."/>
            <person name="Lu A."/>
            <person name="Rees-George J."/>
            <person name="Andersen M.T."/>
            <person name="Gleave A.P."/>
            <person name="Haubold B."/>
            <person name="Wohlers M.W."/>
            <person name="Guttman D.S."/>
            <person name="Wang P.W."/>
            <person name="Straub C."/>
            <person name="Vanneste J.L."/>
            <person name="Rainey P.B."/>
            <person name="Templeton M.D."/>
        </authorList>
    </citation>
    <scope>NUCLEOTIDE SEQUENCE [LARGE SCALE GENOMIC DNA]</scope>
    <source>
        <strain evidence="1 2">ICMP 18807</strain>
    </source>
</reference>